<sequence>MNWSSGFIQTYQAPETNASLFLTFLTYLTQYLGFSFDDKFRTIHADERSDLYDFIVIGAGSAGCVVANRLTEHKDWKVLLLEAGDEEPVYADVPGLLLISDHEGLVYPYESQPEPHAYATRPDRTTKVKRGKVMGGTSTINGMIWVRGNRRDYDNWANLGNYGWSWNDVLPYFKKAEDFKIPEILKKYPDVHGVGGYQSIEGFENYTDDAKVLMNAWKEVGLPEVDHNSGESLGTSRMQFTKSEGTRHSSNAAYIRPIRDKRPNLVIRTNSWVSRLVINPHTKQVNGVEYRSAGSNTITRVYVKKEVILSAGAIDTPKILMLSGIGPAKHLKEVGIKPVVDLPVGKNLMNHVSISPFAVSVPNKGKPFKIEDMYEDVIQWKEKRTGPMSVSTFMDNVAFLKTRFEKESSNPDIQIGYVKYKYDEHSKRNQSLLPYYDGFLLWIQLVAPRSKGEILLDRTNPRKMPLIHLNYFTDPEDLSVISEGAMMTEKFLHSEAFKRARFTVSEIPSSFCDHYDSSTFEFYKCQALNHTSMMNHLVGTCKMGPRGDPTAVVDPKLRVQGLSGLRVIDASIMPVIPRGNTNAATVMIAEKGSDLIKQDWYSPYS</sequence>
<proteinExistence type="predicted"/>
<protein>
    <submittedName>
        <fullName evidence="1">Uncharacterized protein</fullName>
    </submittedName>
</protein>
<keyword evidence="2" id="KW-1185">Reference proteome</keyword>
<name>A0ACC2ND44_9HYME</name>
<evidence type="ECO:0000313" key="2">
    <source>
        <dbReference type="Proteomes" id="UP001239111"/>
    </source>
</evidence>
<comment type="caution">
    <text evidence="1">The sequence shown here is derived from an EMBL/GenBank/DDBJ whole genome shotgun (WGS) entry which is preliminary data.</text>
</comment>
<organism evidence="1 2">
    <name type="scientific">Eretmocerus hayati</name>
    <dbReference type="NCBI Taxonomy" id="131215"/>
    <lineage>
        <taxon>Eukaryota</taxon>
        <taxon>Metazoa</taxon>
        <taxon>Ecdysozoa</taxon>
        <taxon>Arthropoda</taxon>
        <taxon>Hexapoda</taxon>
        <taxon>Insecta</taxon>
        <taxon>Pterygota</taxon>
        <taxon>Neoptera</taxon>
        <taxon>Endopterygota</taxon>
        <taxon>Hymenoptera</taxon>
        <taxon>Apocrita</taxon>
        <taxon>Proctotrupomorpha</taxon>
        <taxon>Chalcidoidea</taxon>
        <taxon>Aphelinidae</taxon>
        <taxon>Aphelininae</taxon>
        <taxon>Eretmocerus</taxon>
    </lineage>
</organism>
<gene>
    <name evidence="1" type="ORF">QAD02_010254</name>
</gene>
<accession>A0ACC2ND44</accession>
<dbReference type="EMBL" id="CM056744">
    <property type="protein sequence ID" value="KAJ8668591.1"/>
    <property type="molecule type" value="Genomic_DNA"/>
</dbReference>
<dbReference type="Proteomes" id="UP001239111">
    <property type="component" value="Chromosome 4"/>
</dbReference>
<evidence type="ECO:0000313" key="1">
    <source>
        <dbReference type="EMBL" id="KAJ8668591.1"/>
    </source>
</evidence>
<reference evidence="1" key="1">
    <citation type="submission" date="2023-04" db="EMBL/GenBank/DDBJ databases">
        <title>A chromosome-level genome assembly of the parasitoid wasp Eretmocerus hayati.</title>
        <authorList>
            <person name="Zhong Y."/>
            <person name="Liu S."/>
            <person name="Liu Y."/>
        </authorList>
    </citation>
    <scope>NUCLEOTIDE SEQUENCE</scope>
    <source>
        <strain evidence="1">ZJU_SS_LIU_2023</strain>
    </source>
</reference>